<dbReference type="InterPro" id="IPR050345">
    <property type="entry name" value="Aliph_Amidase/BUP"/>
</dbReference>
<dbReference type="PANTHER" id="PTHR43674:SF2">
    <property type="entry name" value="BETA-UREIDOPROPIONASE"/>
    <property type="match status" value="1"/>
</dbReference>
<dbReference type="Gene3D" id="3.60.110.10">
    <property type="entry name" value="Carbon-nitrogen hydrolase"/>
    <property type="match status" value="1"/>
</dbReference>
<dbReference type="InterPro" id="IPR036526">
    <property type="entry name" value="C-N_Hydrolase_sf"/>
</dbReference>
<dbReference type="AlphaFoldDB" id="A0A7K3LLT1"/>
<evidence type="ECO:0000259" key="2">
    <source>
        <dbReference type="PROSITE" id="PS50263"/>
    </source>
</evidence>
<dbReference type="GO" id="GO:0033388">
    <property type="term" value="P:putrescine biosynthetic process from arginine"/>
    <property type="evidence" value="ECO:0007669"/>
    <property type="project" value="TreeGrafter"/>
</dbReference>
<proteinExistence type="predicted"/>
<evidence type="ECO:0000313" key="3">
    <source>
        <dbReference type="EMBL" id="NDK88477.1"/>
    </source>
</evidence>
<accession>A0A7K3LLT1</accession>
<dbReference type="GO" id="GO:0050126">
    <property type="term" value="F:N-carbamoylputrescine amidase activity"/>
    <property type="evidence" value="ECO:0007669"/>
    <property type="project" value="TreeGrafter"/>
</dbReference>
<gene>
    <name evidence="3" type="ORF">GYA93_02610</name>
</gene>
<dbReference type="InterPro" id="IPR044083">
    <property type="entry name" value="RamA-like"/>
</dbReference>
<dbReference type="SUPFAM" id="SSF56317">
    <property type="entry name" value="Carbon-nitrogen hydrolase"/>
    <property type="match status" value="1"/>
</dbReference>
<dbReference type="InterPro" id="IPR003010">
    <property type="entry name" value="C-N_Hydrolase"/>
</dbReference>
<dbReference type="PROSITE" id="PS50263">
    <property type="entry name" value="CN_HYDROLASE"/>
    <property type="match status" value="1"/>
</dbReference>
<dbReference type="CDD" id="cd07576">
    <property type="entry name" value="R-amidase_like"/>
    <property type="match status" value="1"/>
</dbReference>
<dbReference type="Pfam" id="PF00795">
    <property type="entry name" value="CN_hydrolase"/>
    <property type="match status" value="1"/>
</dbReference>
<name>A0A7K3LLT1_9ACTN</name>
<organism evidence="3 4">
    <name type="scientific">Gordonia desulfuricans</name>
    <dbReference type="NCBI Taxonomy" id="89051"/>
    <lineage>
        <taxon>Bacteria</taxon>
        <taxon>Bacillati</taxon>
        <taxon>Actinomycetota</taxon>
        <taxon>Actinomycetes</taxon>
        <taxon>Mycobacteriales</taxon>
        <taxon>Gordoniaceae</taxon>
        <taxon>Gordonia</taxon>
    </lineage>
</organism>
<dbReference type="Proteomes" id="UP000466307">
    <property type="component" value="Unassembled WGS sequence"/>
</dbReference>
<keyword evidence="1 3" id="KW-0378">Hydrolase</keyword>
<protein>
    <submittedName>
        <fullName evidence="3">Carbon-nitrogen hydrolase family protein</fullName>
    </submittedName>
</protein>
<sequence length="283" mass="30740">MSAHTDPLRLALWQCAPIDDPTIDDADVVERNLSRLESVLVEVAGRADVLITPEMFVCGYRLDAAQARARADAVTGPIATRVAQLCTWYGVAVLYGCAELSRPSDRPDAEVSDAPVYNAIRLVDAGGRLLATHHKTHLFGDIDARAVSAGSQPPPVVEFDGWNLGLLTCYEVEFPEMVRCLAVRGADVVCVPTANMPAYDEVQRILLPARALENQVFLAYANHVGAEADLAYGGLSELLGPDGTVMVQGDRDEEVLYGSCDRAELDRSRAGHTYLADRRPDLY</sequence>
<evidence type="ECO:0000313" key="4">
    <source>
        <dbReference type="Proteomes" id="UP000466307"/>
    </source>
</evidence>
<dbReference type="EMBL" id="JAADZU010000005">
    <property type="protein sequence ID" value="NDK88477.1"/>
    <property type="molecule type" value="Genomic_DNA"/>
</dbReference>
<comment type="caution">
    <text evidence="3">The sequence shown here is derived from an EMBL/GenBank/DDBJ whole genome shotgun (WGS) entry which is preliminary data.</text>
</comment>
<reference evidence="3 4" key="1">
    <citation type="submission" date="2020-01" db="EMBL/GenBank/DDBJ databases">
        <title>Investigation of new actinobacteria for the biodesulphurisation of diesel fuel.</title>
        <authorList>
            <person name="Athi Narayanan S.M."/>
        </authorList>
    </citation>
    <scope>NUCLEOTIDE SEQUENCE [LARGE SCALE GENOMIC DNA]</scope>
    <source>
        <strain evidence="3 4">213E</strain>
    </source>
</reference>
<evidence type="ECO:0000256" key="1">
    <source>
        <dbReference type="ARBA" id="ARBA00022801"/>
    </source>
</evidence>
<keyword evidence="4" id="KW-1185">Reference proteome</keyword>
<dbReference type="PANTHER" id="PTHR43674">
    <property type="entry name" value="NITRILASE C965.09-RELATED"/>
    <property type="match status" value="1"/>
</dbReference>
<feature type="domain" description="CN hydrolase" evidence="2">
    <location>
        <begin position="8"/>
        <end position="267"/>
    </location>
</feature>
<dbReference type="RefSeq" id="WP_059037295.1">
    <property type="nucleotide sequence ID" value="NZ_JAADZU010000005.1"/>
</dbReference>